<reference evidence="1 2" key="1">
    <citation type="submission" date="2013-02" db="EMBL/GenBank/DDBJ databases">
        <title>Draft genome sequence of Amycolatopsis vancoresmycina strain DSM 44592T.</title>
        <authorList>
            <person name="Kumar S."/>
            <person name="Kaur N."/>
            <person name="Kaur C."/>
            <person name="Raghava G.P.S."/>
            <person name="Mayilraj S."/>
        </authorList>
    </citation>
    <scope>NUCLEOTIDE SEQUENCE [LARGE SCALE GENOMIC DNA]</scope>
    <source>
        <strain evidence="1 2">DSM 44592</strain>
    </source>
</reference>
<dbReference type="GO" id="GO:0020037">
    <property type="term" value="F:heme binding"/>
    <property type="evidence" value="ECO:0007669"/>
    <property type="project" value="InterPro"/>
</dbReference>
<protein>
    <submittedName>
        <fullName evidence="1">Tryptophan 2,3-dioxygenase</fullName>
    </submittedName>
</protein>
<name>R1G9U1_9PSEU</name>
<dbReference type="InterPro" id="IPR037217">
    <property type="entry name" value="Trp/Indoleamine_2_3_dOase-like"/>
</dbReference>
<dbReference type="OrthoDB" id="9776847at2"/>
<evidence type="ECO:0000313" key="1">
    <source>
        <dbReference type="EMBL" id="EOD68157.1"/>
    </source>
</evidence>
<dbReference type="EMBL" id="AOUO01000169">
    <property type="protein sequence ID" value="EOD68157.1"/>
    <property type="molecule type" value="Genomic_DNA"/>
</dbReference>
<dbReference type="PANTHER" id="PTHR10138">
    <property type="entry name" value="TRYPTOPHAN 2,3-DIOXYGENASE"/>
    <property type="match status" value="1"/>
</dbReference>
<dbReference type="SUPFAM" id="SSF140959">
    <property type="entry name" value="Indolic compounds 2,3-dioxygenase-like"/>
    <property type="match status" value="1"/>
</dbReference>
<dbReference type="InterPro" id="IPR004981">
    <property type="entry name" value="Trp_2_3_dOase"/>
</dbReference>
<dbReference type="PANTHER" id="PTHR10138:SF0">
    <property type="entry name" value="TRYPTOPHAN 2,3-DIOXYGENASE"/>
    <property type="match status" value="1"/>
</dbReference>
<dbReference type="RefSeq" id="WP_003077099.1">
    <property type="nucleotide sequence ID" value="NZ_AOUO01000169.1"/>
</dbReference>
<proteinExistence type="predicted"/>
<gene>
    <name evidence="1" type="ORF">H480_12874</name>
</gene>
<dbReference type="Proteomes" id="UP000014139">
    <property type="component" value="Unassembled WGS sequence"/>
</dbReference>
<keyword evidence="1" id="KW-0223">Dioxygenase</keyword>
<dbReference type="AlphaFoldDB" id="R1G9U1"/>
<dbReference type="GO" id="GO:0019441">
    <property type="term" value="P:L-tryptophan catabolic process to kynurenine"/>
    <property type="evidence" value="ECO:0007669"/>
    <property type="project" value="InterPro"/>
</dbReference>
<sequence>MPGYGDYLQLPALLALQRPQAGPGARDELLFVVVHQAFELWFKQLLFDLEDARDLMLTGDGHVPRRRLERAVAVQRMLLGQFDVLDTMAPQDFRLFRGVLGTGNGGQSAQFHEIALLSGAQQDGGFDRPWYSAAERSRLRRRAAEPTLWDGYLAVLAKAGFPVAAEEERFAAYARIAAERDGLWELAEALVAHDQAWAAWQGRHLLTVQRQIGRRRGTGGTTGAAHLAARQQARFYPELWELRARL</sequence>
<dbReference type="PATRIC" id="fig|1292037.4.peg.2455"/>
<dbReference type="GO" id="GO:0046872">
    <property type="term" value="F:metal ion binding"/>
    <property type="evidence" value="ECO:0007669"/>
    <property type="project" value="InterPro"/>
</dbReference>
<dbReference type="Gene3D" id="1.20.58.480">
    <property type="match status" value="1"/>
</dbReference>
<organism evidence="1 2">
    <name type="scientific">Amycolatopsis vancoresmycina DSM 44592</name>
    <dbReference type="NCBI Taxonomy" id="1292037"/>
    <lineage>
        <taxon>Bacteria</taxon>
        <taxon>Bacillati</taxon>
        <taxon>Actinomycetota</taxon>
        <taxon>Actinomycetes</taxon>
        <taxon>Pseudonocardiales</taxon>
        <taxon>Pseudonocardiaceae</taxon>
        <taxon>Amycolatopsis</taxon>
    </lineage>
</organism>
<dbReference type="GO" id="GO:0004833">
    <property type="term" value="F:L-tryptophan 2,3-dioxygenase activity"/>
    <property type="evidence" value="ECO:0007669"/>
    <property type="project" value="InterPro"/>
</dbReference>
<keyword evidence="1" id="KW-0560">Oxidoreductase</keyword>
<dbReference type="Pfam" id="PF03301">
    <property type="entry name" value="Trp_dioxygenase"/>
    <property type="match status" value="2"/>
</dbReference>
<dbReference type="eggNOG" id="COG3483">
    <property type="taxonomic scope" value="Bacteria"/>
</dbReference>
<comment type="caution">
    <text evidence="1">The sequence shown here is derived from an EMBL/GenBank/DDBJ whole genome shotgun (WGS) entry which is preliminary data.</text>
</comment>
<dbReference type="GO" id="GO:0019442">
    <property type="term" value="P:L-tryptophan catabolic process to acetyl-CoA"/>
    <property type="evidence" value="ECO:0007669"/>
    <property type="project" value="TreeGrafter"/>
</dbReference>
<keyword evidence="2" id="KW-1185">Reference proteome</keyword>
<accession>R1G9U1</accession>
<evidence type="ECO:0000313" key="2">
    <source>
        <dbReference type="Proteomes" id="UP000014139"/>
    </source>
</evidence>